<dbReference type="Proteomes" id="UP000091956">
    <property type="component" value="Unassembled WGS sequence"/>
</dbReference>
<protein>
    <recommendedName>
        <fullName evidence="3">Luciferase-like domain-containing protein</fullName>
    </recommendedName>
</protein>
<evidence type="ECO:0000256" key="2">
    <source>
        <dbReference type="SAM" id="MobiDB-lite"/>
    </source>
</evidence>
<evidence type="ECO:0000313" key="4">
    <source>
        <dbReference type="EMBL" id="OBU01186.1"/>
    </source>
</evidence>
<dbReference type="InterPro" id="IPR051260">
    <property type="entry name" value="Diverse_substr_monoxygenases"/>
</dbReference>
<dbReference type="PANTHER" id="PTHR30011:SF41">
    <property type="entry name" value="XENOBIOTIC COMPOUND MONOOXYGENASE, DSZA FAMILY (AFU_ORTHOLOGUE AFUA_3G15040)"/>
    <property type="match status" value="1"/>
</dbReference>
<dbReference type="NCBIfam" id="TIGR03860">
    <property type="entry name" value="FMN_nitrolo"/>
    <property type="match status" value="1"/>
</dbReference>
<evidence type="ECO:0000313" key="5">
    <source>
        <dbReference type="Proteomes" id="UP000091956"/>
    </source>
</evidence>
<sequence length="519" mass="56870">MSSPERKQWILNAFAMQSPSHLNPGLWKAPGDNGPRYTDLSAWIALAQKLEAAKFHAIFFADVLGGYDVYRGPANLTPTIPAGAQFPINDPLYSIPAMAAATKTLGFGVTSSTTYEAPYSLARKFSTVDHLTNGRVAWNIVTSYLDSAARNFPGNSQVQVPHDTRYAIAHEYLDVCYKLWEGSWRDDATDARYKLAGSYADPAGVRQIEHVGTHFKVPGPHICEPSPQRTPFLFQAGTSGAGRTFAAQHAEAVFLNGHAPHLVRPSVDSIRDQAESLGRPRDAIKIVAGLLVIVDETDEKAHAKYKAILSHGDREGALALFGGWSGIDLSTYSDDEDFRFVESKAVKSMVNHWSSTVPGLGDVPWTKSRISEFLLVGGNGVKVVGSATTVADELERWVAEADVDGFNLSYATNPGTFDDIIKYLLPELRKRGVFWEDYKVPGGTLRETYTGSEGQTRLPASHPGARFVWRSGEELPKYIKEQHEKANGETNGNTSTKRKISETEGQGLDAENGVKRVDR</sequence>
<comment type="similarity">
    <text evidence="1">Belongs to the NtaA/SnaA/DszA monooxygenase family.</text>
</comment>
<dbReference type="Pfam" id="PF00296">
    <property type="entry name" value="Bac_luciferase"/>
    <property type="match status" value="1"/>
</dbReference>
<dbReference type="GeneID" id="28834055"/>
<dbReference type="RefSeq" id="XP_018134918.1">
    <property type="nucleotide sequence ID" value="XM_018270197.2"/>
</dbReference>
<dbReference type="GO" id="GO:0004497">
    <property type="term" value="F:monooxygenase activity"/>
    <property type="evidence" value="ECO:0007669"/>
    <property type="project" value="InterPro"/>
</dbReference>
<accession>A0A2P2SWI6</accession>
<dbReference type="OrthoDB" id="5561043at2759"/>
<organism evidence="4 5">
    <name type="scientific">Pseudogymnoascus verrucosus</name>
    <dbReference type="NCBI Taxonomy" id="342668"/>
    <lineage>
        <taxon>Eukaryota</taxon>
        <taxon>Fungi</taxon>
        <taxon>Dikarya</taxon>
        <taxon>Ascomycota</taxon>
        <taxon>Pezizomycotina</taxon>
        <taxon>Leotiomycetes</taxon>
        <taxon>Thelebolales</taxon>
        <taxon>Thelebolaceae</taxon>
        <taxon>Pseudogymnoascus</taxon>
    </lineage>
</organism>
<feature type="region of interest" description="Disordered" evidence="2">
    <location>
        <begin position="478"/>
        <end position="519"/>
    </location>
</feature>
<gene>
    <name evidence="4" type="ORF">VE01_00669</name>
</gene>
<evidence type="ECO:0000256" key="1">
    <source>
        <dbReference type="ARBA" id="ARBA00033748"/>
    </source>
</evidence>
<evidence type="ECO:0000259" key="3">
    <source>
        <dbReference type="Pfam" id="PF00296"/>
    </source>
</evidence>
<proteinExistence type="inferred from homology"/>
<feature type="domain" description="Luciferase-like" evidence="3">
    <location>
        <begin position="38"/>
        <end position="398"/>
    </location>
</feature>
<reference evidence="4 5" key="1">
    <citation type="submission" date="2016-03" db="EMBL/GenBank/DDBJ databases">
        <title>Comparative genomics of Pseudogymnoascus destructans, the fungus causing white-nose syndrome of bats.</title>
        <authorList>
            <person name="Palmer J.M."/>
            <person name="Drees K.P."/>
            <person name="Foster J.T."/>
            <person name="Lindner D.L."/>
        </authorList>
    </citation>
    <scope>NUCLEOTIDE SEQUENCE [LARGE SCALE GENOMIC DNA]</scope>
    <source>
        <strain evidence="4 5">UAMH 10579</strain>
    </source>
</reference>
<reference evidence="5" key="2">
    <citation type="journal article" date="2018" name="Nat. Commun.">
        <title>Extreme sensitivity to ultraviolet light in the fungal pathogen causing white-nose syndrome of bats.</title>
        <authorList>
            <person name="Palmer J.M."/>
            <person name="Drees K.P."/>
            <person name="Foster J.T."/>
            <person name="Lindner D.L."/>
        </authorList>
    </citation>
    <scope>NUCLEOTIDE SEQUENCE [LARGE SCALE GENOMIC DNA]</scope>
    <source>
        <strain evidence="5">UAMH 10579</strain>
    </source>
</reference>
<dbReference type="InterPro" id="IPR011251">
    <property type="entry name" value="Luciferase-like_dom"/>
</dbReference>
<keyword evidence="5" id="KW-1185">Reference proteome</keyword>
<name>A0A2P2SWI6_9PEZI</name>
<dbReference type="InterPro" id="IPR016215">
    <property type="entry name" value="NTA_MOA"/>
</dbReference>
<dbReference type="AlphaFoldDB" id="A0A2P2SWI6"/>
<dbReference type="STRING" id="342668.A0A2P2SWI6"/>
<dbReference type="Gene3D" id="3.20.20.30">
    <property type="entry name" value="Luciferase-like domain"/>
    <property type="match status" value="1"/>
</dbReference>
<dbReference type="EMBL" id="KV460207">
    <property type="protein sequence ID" value="OBU01186.1"/>
    <property type="molecule type" value="Genomic_DNA"/>
</dbReference>
<dbReference type="PANTHER" id="PTHR30011">
    <property type="entry name" value="ALKANESULFONATE MONOOXYGENASE-RELATED"/>
    <property type="match status" value="1"/>
</dbReference>
<dbReference type="SUPFAM" id="SSF51679">
    <property type="entry name" value="Bacterial luciferase-like"/>
    <property type="match status" value="1"/>
</dbReference>
<feature type="compositionally biased region" description="Basic and acidic residues" evidence="2">
    <location>
        <begin position="478"/>
        <end position="487"/>
    </location>
</feature>
<dbReference type="PIRSF" id="PIRSF000337">
    <property type="entry name" value="NTA_MOA"/>
    <property type="match status" value="1"/>
</dbReference>
<dbReference type="GO" id="GO:0016705">
    <property type="term" value="F:oxidoreductase activity, acting on paired donors, with incorporation or reduction of molecular oxygen"/>
    <property type="evidence" value="ECO:0007669"/>
    <property type="project" value="InterPro"/>
</dbReference>
<dbReference type="InterPro" id="IPR036661">
    <property type="entry name" value="Luciferase-like_sf"/>
</dbReference>